<name>A0ABT3ABV4_9ALTE</name>
<evidence type="ECO:0000256" key="1">
    <source>
        <dbReference type="ARBA" id="ARBA00002672"/>
    </source>
</evidence>
<gene>
    <name evidence="11" type="primary">pnuC</name>
    <name evidence="11" type="ORF">OE749_15435</name>
</gene>
<evidence type="ECO:0000256" key="3">
    <source>
        <dbReference type="ARBA" id="ARBA00006669"/>
    </source>
</evidence>
<dbReference type="NCBIfam" id="TIGR01528">
    <property type="entry name" value="NMN_trans_PnuC"/>
    <property type="match status" value="1"/>
</dbReference>
<feature type="transmembrane region" description="Helical" evidence="10">
    <location>
        <begin position="12"/>
        <end position="35"/>
    </location>
</feature>
<keyword evidence="9 10" id="KW-0472">Membrane</keyword>
<evidence type="ECO:0000313" key="11">
    <source>
        <dbReference type="EMBL" id="MCV2886085.1"/>
    </source>
</evidence>
<dbReference type="PANTHER" id="PTHR36122">
    <property type="entry name" value="NICOTINAMIDE RIBOSIDE TRANSPORTER PNUC"/>
    <property type="match status" value="1"/>
</dbReference>
<evidence type="ECO:0000256" key="5">
    <source>
        <dbReference type="ARBA" id="ARBA00022448"/>
    </source>
</evidence>
<dbReference type="RefSeq" id="WP_263713372.1">
    <property type="nucleotide sequence ID" value="NZ_JAOWKX010000008.1"/>
</dbReference>
<evidence type="ECO:0000256" key="7">
    <source>
        <dbReference type="ARBA" id="ARBA00022692"/>
    </source>
</evidence>
<keyword evidence="6" id="KW-1003">Cell membrane</keyword>
<comment type="subcellular location">
    <subcellularLocation>
        <location evidence="2">Cell membrane</location>
        <topology evidence="2">Multi-pass membrane protein</topology>
    </subcellularLocation>
</comment>
<comment type="similarity">
    <text evidence="3">Belongs to the nicotinamide ribonucleoside (NR) uptake permease (TC 4.B.1) family.</text>
</comment>
<keyword evidence="7 10" id="KW-0812">Transmembrane</keyword>
<evidence type="ECO:0000256" key="8">
    <source>
        <dbReference type="ARBA" id="ARBA00022989"/>
    </source>
</evidence>
<comment type="caution">
    <text evidence="11">The sequence shown here is derived from an EMBL/GenBank/DDBJ whole genome shotgun (WGS) entry which is preliminary data.</text>
</comment>
<protein>
    <recommendedName>
        <fullName evidence="4">Nicotinamide riboside transporter PnuC</fullName>
    </recommendedName>
</protein>
<evidence type="ECO:0000256" key="2">
    <source>
        <dbReference type="ARBA" id="ARBA00004651"/>
    </source>
</evidence>
<sequence length="223" mass="24879">MGVVTAEFFTDFVGQLAATSPAEWIAVVLAMAYVWFAAQQNILCWPSALVSNGIYTVIFWSVSLPFHTVLNAYYLVMAIYGWIKWKRAPVEDQAVTTWPVIRHIFCIVALVAVAQSLIWLVGDQLDNAHLQLDALITVFSVFTTVLVAHKVLENWLYWIVIDIAAAYLYFSKGLALTGCLFVIYTAMAVYGYIQWSKTRKQGSHESSATVADNLESTHQTGAN</sequence>
<proteinExistence type="inferred from homology"/>
<evidence type="ECO:0000256" key="4">
    <source>
        <dbReference type="ARBA" id="ARBA00017522"/>
    </source>
</evidence>
<evidence type="ECO:0000256" key="9">
    <source>
        <dbReference type="ARBA" id="ARBA00023136"/>
    </source>
</evidence>
<accession>A0ABT3ABV4</accession>
<keyword evidence="12" id="KW-1185">Reference proteome</keyword>
<keyword evidence="8 10" id="KW-1133">Transmembrane helix</keyword>
<evidence type="ECO:0000256" key="6">
    <source>
        <dbReference type="ARBA" id="ARBA00022475"/>
    </source>
</evidence>
<reference evidence="11 12" key="1">
    <citation type="submission" date="2022-10" db="EMBL/GenBank/DDBJ databases">
        <title>Aestuariibacter sp. AA17 isolated from Montipora capitata coral fragment.</title>
        <authorList>
            <person name="Emsley S.A."/>
            <person name="Pfannmuller K.M."/>
            <person name="Loughran R.M."/>
            <person name="Shlafstein M."/>
            <person name="Papke E."/>
            <person name="Saw J.H."/>
            <person name="Ushijima B."/>
            <person name="Videau P."/>
        </authorList>
    </citation>
    <scope>NUCLEOTIDE SEQUENCE [LARGE SCALE GENOMIC DNA]</scope>
    <source>
        <strain evidence="11 12">AA17</strain>
    </source>
</reference>
<feature type="transmembrane region" description="Helical" evidence="10">
    <location>
        <begin position="66"/>
        <end position="83"/>
    </location>
</feature>
<feature type="transmembrane region" description="Helical" evidence="10">
    <location>
        <begin position="42"/>
        <end position="60"/>
    </location>
</feature>
<evidence type="ECO:0000313" key="12">
    <source>
        <dbReference type="Proteomes" id="UP001652504"/>
    </source>
</evidence>
<keyword evidence="5" id="KW-0813">Transport</keyword>
<feature type="transmembrane region" description="Helical" evidence="10">
    <location>
        <begin position="175"/>
        <end position="193"/>
    </location>
</feature>
<dbReference type="PANTHER" id="PTHR36122:SF2">
    <property type="entry name" value="NICOTINAMIDE RIBOSIDE TRANSPORTER PNUC"/>
    <property type="match status" value="1"/>
</dbReference>
<comment type="function">
    <text evidence="1">Required for nicotinamide riboside transport across the inner membrane.</text>
</comment>
<dbReference type="Pfam" id="PF04973">
    <property type="entry name" value="NMN_transporter"/>
    <property type="match status" value="1"/>
</dbReference>
<dbReference type="Proteomes" id="UP001652504">
    <property type="component" value="Unassembled WGS sequence"/>
</dbReference>
<organism evidence="11 12">
    <name type="scientific">Fluctibacter corallii</name>
    <dbReference type="NCBI Taxonomy" id="2984329"/>
    <lineage>
        <taxon>Bacteria</taxon>
        <taxon>Pseudomonadati</taxon>
        <taxon>Pseudomonadota</taxon>
        <taxon>Gammaproteobacteria</taxon>
        <taxon>Alteromonadales</taxon>
        <taxon>Alteromonadaceae</taxon>
        <taxon>Fluctibacter</taxon>
    </lineage>
</organism>
<dbReference type="InterPro" id="IPR006419">
    <property type="entry name" value="NMN_transpt_PnuC"/>
</dbReference>
<evidence type="ECO:0000256" key="10">
    <source>
        <dbReference type="SAM" id="Phobius"/>
    </source>
</evidence>
<feature type="transmembrane region" description="Helical" evidence="10">
    <location>
        <begin position="128"/>
        <end position="147"/>
    </location>
</feature>
<dbReference type="EMBL" id="JAOWKX010000008">
    <property type="protein sequence ID" value="MCV2886085.1"/>
    <property type="molecule type" value="Genomic_DNA"/>
</dbReference>
<feature type="transmembrane region" description="Helical" evidence="10">
    <location>
        <begin position="104"/>
        <end position="122"/>
    </location>
</feature>